<dbReference type="GO" id="GO:0004185">
    <property type="term" value="F:serine-type carboxypeptidase activity"/>
    <property type="evidence" value="ECO:0007669"/>
    <property type="project" value="UniProtKB-UniRule"/>
</dbReference>
<evidence type="ECO:0000256" key="4">
    <source>
        <dbReference type="ARBA" id="ARBA00022729"/>
    </source>
</evidence>
<sequence length="482" mass="54188">MRAAFGILVCCAAGCCVWRKASCVSSESTPLYLRSAYPLWDPKFTPSHSAADPLLLTPYLRNGQILRAKQLSKVVDVFQPNRVLSYSGYFTVNEEHNSNLFFWFFPAPCLYHAKKAPLILWLEGGPGASMAFSVFKEIGPFNCTFDGENYLVDENPLSLHNNNSLLFIDSPIGTGFSFTEHNDGYATNSSTVGEQLFEALTQFYTMFPEQRPNPFYIMSESYGGKFALSLASLIHNDKRLADVKMEGIAIGNGFLDPETMLCYGDFLYQVGLVDNNTKQEIVKLESQGRKAIQDKHFVDAFYAWSGIMSMLIEQTRFSSLYNIIDGDTVPWNSTSTVGGDLSYISLLQTNKSRRALHIGDIEFTSLGVIYYKMIPDFMTSVKENLEHLLTKYPILVYNGQMDLVVAYPLSVNLYSNLKNPYGTDYVKATRNPWYVNNKLAGYIKSAGNLTEVLVRNAGHLVSSDKPELLYDLIHKFVTKQLN</sequence>
<evidence type="ECO:0000313" key="9">
    <source>
        <dbReference type="Proteomes" id="UP000325440"/>
    </source>
</evidence>
<evidence type="ECO:0000256" key="3">
    <source>
        <dbReference type="ARBA" id="ARBA00022670"/>
    </source>
</evidence>
<evidence type="ECO:0000256" key="2">
    <source>
        <dbReference type="ARBA" id="ARBA00022645"/>
    </source>
</evidence>
<dbReference type="PANTHER" id="PTHR11802">
    <property type="entry name" value="SERINE PROTEASE FAMILY S10 SERINE CARBOXYPEPTIDASE"/>
    <property type="match status" value="1"/>
</dbReference>
<evidence type="ECO:0000256" key="7">
    <source>
        <dbReference type="RuleBase" id="RU361156"/>
    </source>
</evidence>
<reference evidence="8 9" key="1">
    <citation type="submission" date="2019-08" db="EMBL/GenBank/DDBJ databases">
        <authorList>
            <person name="Alioto T."/>
            <person name="Alioto T."/>
            <person name="Gomez Garrido J."/>
        </authorList>
    </citation>
    <scope>NUCLEOTIDE SEQUENCE [LARGE SCALE GENOMIC DNA]</scope>
</reference>
<evidence type="ECO:0000256" key="5">
    <source>
        <dbReference type="ARBA" id="ARBA00022801"/>
    </source>
</evidence>
<dbReference type="PROSITE" id="PS00131">
    <property type="entry name" value="CARBOXYPEPT_SER_SER"/>
    <property type="match status" value="1"/>
</dbReference>
<comment type="similarity">
    <text evidence="1 7">Belongs to the peptidase S10 family.</text>
</comment>
<name>A0A5E4N1E5_9HEMI</name>
<dbReference type="InterPro" id="IPR029058">
    <property type="entry name" value="AB_hydrolase_fold"/>
</dbReference>
<keyword evidence="2 7" id="KW-0121">Carboxypeptidase</keyword>
<accession>A0A5E4N1E5</accession>
<protein>
    <recommendedName>
        <fullName evidence="7">Carboxypeptidase</fullName>
        <ecNumber evidence="7">3.4.16.-</ecNumber>
    </recommendedName>
</protein>
<evidence type="ECO:0000313" key="8">
    <source>
        <dbReference type="EMBL" id="VVC37638.1"/>
    </source>
</evidence>
<feature type="signal peptide" evidence="7">
    <location>
        <begin position="1"/>
        <end position="23"/>
    </location>
</feature>
<dbReference type="AlphaFoldDB" id="A0A5E4N1E5"/>
<dbReference type="InterPro" id="IPR001563">
    <property type="entry name" value="Peptidase_S10"/>
</dbReference>
<dbReference type="GO" id="GO:0006508">
    <property type="term" value="P:proteolysis"/>
    <property type="evidence" value="ECO:0007669"/>
    <property type="project" value="UniProtKB-KW"/>
</dbReference>
<dbReference type="PANTHER" id="PTHR11802:SF472">
    <property type="entry name" value="SERINE CARBOXYPEPTIDASE CPVL-RELATED"/>
    <property type="match status" value="1"/>
</dbReference>
<gene>
    <name evidence="8" type="ORF">CINCED_3A009728</name>
</gene>
<dbReference type="PRINTS" id="PR00724">
    <property type="entry name" value="CRBOXYPTASEC"/>
</dbReference>
<proteinExistence type="inferred from homology"/>
<dbReference type="OrthoDB" id="443318at2759"/>
<dbReference type="EMBL" id="CABPRJ010001451">
    <property type="protein sequence ID" value="VVC37638.1"/>
    <property type="molecule type" value="Genomic_DNA"/>
</dbReference>
<keyword evidence="6" id="KW-0325">Glycoprotein</keyword>
<dbReference type="Pfam" id="PF00450">
    <property type="entry name" value="Peptidase_S10"/>
    <property type="match status" value="1"/>
</dbReference>
<feature type="chain" id="PRO_5023028489" description="Carboxypeptidase" evidence="7">
    <location>
        <begin position="24"/>
        <end position="482"/>
    </location>
</feature>
<dbReference type="InterPro" id="IPR018202">
    <property type="entry name" value="Ser_caboxypep_ser_AS"/>
</dbReference>
<keyword evidence="9" id="KW-1185">Reference proteome</keyword>
<keyword evidence="4 7" id="KW-0732">Signal</keyword>
<dbReference type="Proteomes" id="UP000325440">
    <property type="component" value="Unassembled WGS sequence"/>
</dbReference>
<dbReference type="SUPFAM" id="SSF53474">
    <property type="entry name" value="alpha/beta-Hydrolases"/>
    <property type="match status" value="1"/>
</dbReference>
<keyword evidence="5 7" id="KW-0378">Hydrolase</keyword>
<dbReference type="Gene3D" id="3.40.50.1820">
    <property type="entry name" value="alpha/beta hydrolase"/>
    <property type="match status" value="1"/>
</dbReference>
<evidence type="ECO:0000256" key="6">
    <source>
        <dbReference type="ARBA" id="ARBA00023180"/>
    </source>
</evidence>
<keyword evidence="3 7" id="KW-0645">Protease</keyword>
<evidence type="ECO:0000256" key="1">
    <source>
        <dbReference type="ARBA" id="ARBA00009431"/>
    </source>
</evidence>
<dbReference type="EC" id="3.4.16.-" evidence="7"/>
<organism evidence="8 9">
    <name type="scientific">Cinara cedri</name>
    <dbReference type="NCBI Taxonomy" id="506608"/>
    <lineage>
        <taxon>Eukaryota</taxon>
        <taxon>Metazoa</taxon>
        <taxon>Ecdysozoa</taxon>
        <taxon>Arthropoda</taxon>
        <taxon>Hexapoda</taxon>
        <taxon>Insecta</taxon>
        <taxon>Pterygota</taxon>
        <taxon>Neoptera</taxon>
        <taxon>Paraneoptera</taxon>
        <taxon>Hemiptera</taxon>
        <taxon>Sternorrhyncha</taxon>
        <taxon>Aphidomorpha</taxon>
        <taxon>Aphidoidea</taxon>
        <taxon>Aphididae</taxon>
        <taxon>Lachninae</taxon>
        <taxon>Cinara</taxon>
    </lineage>
</organism>